<comment type="caution">
    <text evidence="1">The sequence shown here is derived from an EMBL/GenBank/DDBJ whole genome shotgun (WGS) entry which is preliminary data.</text>
</comment>
<sequence length="93" mass="11044">MYARRPILCVSFHTTQRCVRLCYARDSRGQYSLQMSPSLLWNMMLVVLRSGEYRAPGTTSLTLGEKATMEEVESCFRLEYLWVTFMWEWRNCT</sequence>
<proteinExistence type="predicted"/>
<dbReference type="EMBL" id="BGPR01005426">
    <property type="protein sequence ID" value="GBN10077.1"/>
    <property type="molecule type" value="Genomic_DNA"/>
</dbReference>
<keyword evidence="2" id="KW-1185">Reference proteome</keyword>
<organism evidence="1 2">
    <name type="scientific">Araneus ventricosus</name>
    <name type="common">Orbweaver spider</name>
    <name type="synonym">Epeira ventricosa</name>
    <dbReference type="NCBI Taxonomy" id="182803"/>
    <lineage>
        <taxon>Eukaryota</taxon>
        <taxon>Metazoa</taxon>
        <taxon>Ecdysozoa</taxon>
        <taxon>Arthropoda</taxon>
        <taxon>Chelicerata</taxon>
        <taxon>Arachnida</taxon>
        <taxon>Araneae</taxon>
        <taxon>Araneomorphae</taxon>
        <taxon>Entelegynae</taxon>
        <taxon>Araneoidea</taxon>
        <taxon>Araneidae</taxon>
        <taxon>Araneus</taxon>
    </lineage>
</organism>
<reference evidence="1 2" key="1">
    <citation type="journal article" date="2019" name="Sci. Rep.">
        <title>Orb-weaving spider Araneus ventricosus genome elucidates the spidroin gene catalogue.</title>
        <authorList>
            <person name="Kono N."/>
            <person name="Nakamura H."/>
            <person name="Ohtoshi R."/>
            <person name="Moran D.A.P."/>
            <person name="Shinohara A."/>
            <person name="Yoshida Y."/>
            <person name="Fujiwara M."/>
            <person name="Mori M."/>
            <person name="Tomita M."/>
            <person name="Arakawa K."/>
        </authorList>
    </citation>
    <scope>NUCLEOTIDE SEQUENCE [LARGE SCALE GENOMIC DNA]</scope>
</reference>
<evidence type="ECO:0000313" key="1">
    <source>
        <dbReference type="EMBL" id="GBN10077.1"/>
    </source>
</evidence>
<dbReference type="AlphaFoldDB" id="A0A4Y2L8E5"/>
<name>A0A4Y2L8E5_ARAVE</name>
<dbReference type="Proteomes" id="UP000499080">
    <property type="component" value="Unassembled WGS sequence"/>
</dbReference>
<gene>
    <name evidence="1" type="ORF">AVEN_136274_1</name>
</gene>
<accession>A0A4Y2L8E5</accession>
<protein>
    <submittedName>
        <fullName evidence="1">Uncharacterized protein</fullName>
    </submittedName>
</protein>
<evidence type="ECO:0000313" key="2">
    <source>
        <dbReference type="Proteomes" id="UP000499080"/>
    </source>
</evidence>